<gene>
    <name evidence="1" type="ORF">AB0K40_11510</name>
</gene>
<proteinExistence type="predicted"/>
<accession>A0ABV3H0R3</accession>
<evidence type="ECO:0008006" key="3">
    <source>
        <dbReference type="Google" id="ProtNLM"/>
    </source>
</evidence>
<evidence type="ECO:0000313" key="1">
    <source>
        <dbReference type="EMBL" id="MEV4286119.1"/>
    </source>
</evidence>
<sequence>MHRSRSITVVTRLGCDARTRAYAERRTSEGKSTKEIIRCLERHVAREVFPIIEAPSPAEISSAAA</sequence>
<protein>
    <recommendedName>
        <fullName evidence="3">IS110 family transposase</fullName>
    </recommendedName>
</protein>
<dbReference type="RefSeq" id="WP_364447768.1">
    <property type="nucleotide sequence ID" value="NZ_JBFARM010000003.1"/>
</dbReference>
<dbReference type="EMBL" id="JBFARM010000003">
    <property type="protein sequence ID" value="MEV4286119.1"/>
    <property type="molecule type" value="Genomic_DNA"/>
</dbReference>
<organism evidence="1 2">
    <name type="scientific">Nonomuraea bangladeshensis</name>
    <dbReference type="NCBI Taxonomy" id="404385"/>
    <lineage>
        <taxon>Bacteria</taxon>
        <taxon>Bacillati</taxon>
        <taxon>Actinomycetota</taxon>
        <taxon>Actinomycetes</taxon>
        <taxon>Streptosporangiales</taxon>
        <taxon>Streptosporangiaceae</taxon>
        <taxon>Nonomuraea</taxon>
    </lineage>
</organism>
<comment type="caution">
    <text evidence="1">The sequence shown here is derived from an EMBL/GenBank/DDBJ whole genome shotgun (WGS) entry which is preliminary data.</text>
</comment>
<evidence type="ECO:0000313" key="2">
    <source>
        <dbReference type="Proteomes" id="UP001552427"/>
    </source>
</evidence>
<keyword evidence="2" id="KW-1185">Reference proteome</keyword>
<name>A0ABV3H0R3_9ACTN</name>
<reference evidence="1 2" key="1">
    <citation type="submission" date="2024-06" db="EMBL/GenBank/DDBJ databases">
        <title>The Natural Products Discovery Center: Release of the First 8490 Sequenced Strains for Exploring Actinobacteria Biosynthetic Diversity.</title>
        <authorList>
            <person name="Kalkreuter E."/>
            <person name="Kautsar S.A."/>
            <person name="Yang D."/>
            <person name="Bader C.D."/>
            <person name="Teijaro C.N."/>
            <person name="Fluegel L."/>
            <person name="Davis C.M."/>
            <person name="Simpson J.R."/>
            <person name="Lauterbach L."/>
            <person name="Steele A.D."/>
            <person name="Gui C."/>
            <person name="Meng S."/>
            <person name="Li G."/>
            <person name="Viehrig K."/>
            <person name="Ye F."/>
            <person name="Su P."/>
            <person name="Kiefer A.F."/>
            <person name="Nichols A."/>
            <person name="Cepeda A.J."/>
            <person name="Yan W."/>
            <person name="Fan B."/>
            <person name="Jiang Y."/>
            <person name="Adhikari A."/>
            <person name="Zheng C.-J."/>
            <person name="Schuster L."/>
            <person name="Cowan T.M."/>
            <person name="Smanski M.J."/>
            <person name="Chevrette M.G."/>
            <person name="De Carvalho L.P.S."/>
            <person name="Shen B."/>
        </authorList>
    </citation>
    <scope>NUCLEOTIDE SEQUENCE [LARGE SCALE GENOMIC DNA]</scope>
    <source>
        <strain evidence="1 2">NPDC049574</strain>
    </source>
</reference>
<dbReference type="Proteomes" id="UP001552427">
    <property type="component" value="Unassembled WGS sequence"/>
</dbReference>